<evidence type="ECO:0000256" key="2">
    <source>
        <dbReference type="SAM" id="MobiDB-lite"/>
    </source>
</evidence>
<evidence type="ECO:0008006" key="6">
    <source>
        <dbReference type="Google" id="ProtNLM"/>
    </source>
</evidence>
<accession>A0A9D0Z646</accession>
<evidence type="ECO:0000256" key="3">
    <source>
        <dbReference type="SAM" id="Phobius"/>
    </source>
</evidence>
<sequence>MTCIKCGKEIPDGELFCPSCSLNLPSAYSDTAEAPRVPAPAGRMQKPVPVKRTAPQMQGPQVQAPRRTGLSIALAIVSILLAASLGFLAWQYGNIFVERNRLRTRENAIVAQEKQIEDLEQQIKTLTTELTETEQMLAARNETIKDLQAQLSGSQSSQTQSEFDLSNAQAQLDQLTEENRQLLTMAEDLEAEIAALEESKASLETALDRAKSYEEKANFMDSYVVFVEDDGTGYYHTYSCINFTRNKFWAYSRKLAEANGYDPCPICGGRP</sequence>
<feature type="transmembrane region" description="Helical" evidence="3">
    <location>
        <begin position="70"/>
        <end position="93"/>
    </location>
</feature>
<evidence type="ECO:0000256" key="1">
    <source>
        <dbReference type="SAM" id="Coils"/>
    </source>
</evidence>
<dbReference type="EMBL" id="DVFN01000078">
    <property type="protein sequence ID" value="HIQ69713.1"/>
    <property type="molecule type" value="Genomic_DNA"/>
</dbReference>
<name>A0A9D0Z646_9FIRM</name>
<dbReference type="Gene3D" id="1.10.287.1490">
    <property type="match status" value="1"/>
</dbReference>
<gene>
    <name evidence="4" type="ORF">IAA67_05235</name>
</gene>
<comment type="caution">
    <text evidence="4">The sequence shown here is derived from an EMBL/GenBank/DDBJ whole genome shotgun (WGS) entry which is preliminary data.</text>
</comment>
<keyword evidence="3" id="KW-0812">Transmembrane</keyword>
<keyword evidence="1" id="KW-0175">Coiled coil</keyword>
<keyword evidence="3" id="KW-0472">Membrane</keyword>
<protein>
    <recommendedName>
        <fullName evidence="6">Zinc-ribbon domain-containing protein</fullName>
    </recommendedName>
</protein>
<reference evidence="4" key="2">
    <citation type="journal article" date="2021" name="PeerJ">
        <title>Extensive microbial diversity within the chicken gut microbiome revealed by metagenomics and culture.</title>
        <authorList>
            <person name="Gilroy R."/>
            <person name="Ravi A."/>
            <person name="Getino M."/>
            <person name="Pursley I."/>
            <person name="Horton D.L."/>
            <person name="Alikhan N.F."/>
            <person name="Baker D."/>
            <person name="Gharbi K."/>
            <person name="Hall N."/>
            <person name="Watson M."/>
            <person name="Adriaenssens E.M."/>
            <person name="Foster-Nyarko E."/>
            <person name="Jarju S."/>
            <person name="Secka A."/>
            <person name="Antonio M."/>
            <person name="Oren A."/>
            <person name="Chaudhuri R.R."/>
            <person name="La Ragione R."/>
            <person name="Hildebrand F."/>
            <person name="Pallen M.J."/>
        </authorList>
    </citation>
    <scope>NUCLEOTIDE SEQUENCE</scope>
    <source>
        <strain evidence="4">ChiSjej2B20-13462</strain>
    </source>
</reference>
<dbReference type="Proteomes" id="UP000886874">
    <property type="component" value="Unassembled WGS sequence"/>
</dbReference>
<proteinExistence type="predicted"/>
<feature type="region of interest" description="Disordered" evidence="2">
    <location>
        <begin position="33"/>
        <end position="63"/>
    </location>
</feature>
<feature type="coiled-coil region" evidence="1">
    <location>
        <begin position="102"/>
        <end position="216"/>
    </location>
</feature>
<evidence type="ECO:0000313" key="4">
    <source>
        <dbReference type="EMBL" id="HIQ69713.1"/>
    </source>
</evidence>
<dbReference type="AlphaFoldDB" id="A0A9D0Z646"/>
<evidence type="ECO:0000313" key="5">
    <source>
        <dbReference type="Proteomes" id="UP000886874"/>
    </source>
</evidence>
<organism evidence="4 5">
    <name type="scientific">Candidatus Avoscillospira stercorigallinarum</name>
    <dbReference type="NCBI Taxonomy" id="2840708"/>
    <lineage>
        <taxon>Bacteria</taxon>
        <taxon>Bacillati</taxon>
        <taxon>Bacillota</taxon>
        <taxon>Clostridia</taxon>
        <taxon>Eubacteriales</taxon>
        <taxon>Oscillospiraceae</taxon>
        <taxon>Oscillospiraceae incertae sedis</taxon>
        <taxon>Candidatus Avoscillospira</taxon>
    </lineage>
</organism>
<reference evidence="4" key="1">
    <citation type="submission" date="2020-10" db="EMBL/GenBank/DDBJ databases">
        <authorList>
            <person name="Gilroy R."/>
        </authorList>
    </citation>
    <scope>NUCLEOTIDE SEQUENCE</scope>
    <source>
        <strain evidence="4">ChiSjej2B20-13462</strain>
    </source>
</reference>
<keyword evidence="3" id="KW-1133">Transmembrane helix</keyword>